<feature type="transmembrane region" description="Helical" evidence="1">
    <location>
        <begin position="182"/>
        <end position="203"/>
    </location>
</feature>
<dbReference type="AlphaFoldDB" id="A0A432LP86"/>
<feature type="domain" description="EamA" evidence="2">
    <location>
        <begin position="11"/>
        <end position="142"/>
    </location>
</feature>
<dbReference type="GO" id="GO:0016020">
    <property type="term" value="C:membrane"/>
    <property type="evidence" value="ECO:0007669"/>
    <property type="project" value="InterPro"/>
</dbReference>
<dbReference type="SUPFAM" id="SSF103481">
    <property type="entry name" value="Multidrug resistance efflux transporter EmrE"/>
    <property type="match status" value="2"/>
</dbReference>
<keyword evidence="4" id="KW-1185">Reference proteome</keyword>
<dbReference type="InterPro" id="IPR037185">
    <property type="entry name" value="EmrE-like"/>
</dbReference>
<protein>
    <submittedName>
        <fullName evidence="3">DMT family transporter</fullName>
    </submittedName>
</protein>
<reference evidence="3 4" key="1">
    <citation type="submission" date="2018-12" db="EMBL/GenBank/DDBJ databases">
        <title>Dyella dinghuensis sp. nov. DHOA06 and Dyella choica sp. nov. 4M-K27, isolated from forest soil.</title>
        <authorList>
            <person name="Qiu L.-H."/>
            <person name="Gao Z.-H."/>
        </authorList>
    </citation>
    <scope>NUCLEOTIDE SEQUENCE [LARGE SCALE GENOMIC DNA]</scope>
    <source>
        <strain evidence="3 4">DHOA06</strain>
    </source>
</reference>
<evidence type="ECO:0000313" key="4">
    <source>
        <dbReference type="Proteomes" id="UP000267077"/>
    </source>
</evidence>
<sequence length="311" mass="32704">MDSAERLDGRALIYIAIALLTWSSAYAAIAYALASFTPGQVALARLAIGSLCFAVLIAVRRTPLPHRRDWLRLAILGVIGLTTYHLCLNYAETRIASGTAAILIALVPAATATLSAVWIGERISGRRMLGLAIALLGVVMVVLASGKQVTFQPMAALVLVSVIASAIFFVGQKPLFVRNDMIGVTAFGFFAGTLGTVPFGFGLPHALVAAPWSHIAALIWLGIAPTFIGYLTWNAALRRASASQVSSFIYFSPPIAVLIGWVWLGERPGWLTLIGGAITVGGVALANARRKNAPPAPVSMAPVAAKQGCES</sequence>
<feature type="transmembrane region" description="Helical" evidence="1">
    <location>
        <begin position="151"/>
        <end position="170"/>
    </location>
</feature>
<feature type="transmembrane region" description="Helical" evidence="1">
    <location>
        <begin position="128"/>
        <end position="145"/>
    </location>
</feature>
<evidence type="ECO:0000313" key="3">
    <source>
        <dbReference type="EMBL" id="RUL61595.1"/>
    </source>
</evidence>
<dbReference type="Pfam" id="PF00892">
    <property type="entry name" value="EamA"/>
    <property type="match status" value="2"/>
</dbReference>
<dbReference type="OrthoDB" id="9809509at2"/>
<comment type="caution">
    <text evidence="3">The sequence shown here is derived from an EMBL/GenBank/DDBJ whole genome shotgun (WGS) entry which is preliminary data.</text>
</comment>
<feature type="transmembrane region" description="Helical" evidence="1">
    <location>
        <begin position="270"/>
        <end position="288"/>
    </location>
</feature>
<gene>
    <name evidence="3" type="ORF">EKH79_18360</name>
</gene>
<feature type="transmembrane region" description="Helical" evidence="1">
    <location>
        <begin position="245"/>
        <end position="264"/>
    </location>
</feature>
<dbReference type="Gene3D" id="1.10.3730.20">
    <property type="match status" value="2"/>
</dbReference>
<feature type="transmembrane region" description="Helical" evidence="1">
    <location>
        <begin position="40"/>
        <end position="59"/>
    </location>
</feature>
<feature type="domain" description="EamA" evidence="2">
    <location>
        <begin position="155"/>
        <end position="287"/>
    </location>
</feature>
<keyword evidence="1" id="KW-0472">Membrane</keyword>
<accession>A0A432LP86</accession>
<dbReference type="InterPro" id="IPR052756">
    <property type="entry name" value="Alkyne_AA_exporter"/>
</dbReference>
<evidence type="ECO:0000256" key="1">
    <source>
        <dbReference type="SAM" id="Phobius"/>
    </source>
</evidence>
<feature type="transmembrane region" description="Helical" evidence="1">
    <location>
        <begin position="12"/>
        <end position="34"/>
    </location>
</feature>
<organism evidence="3 4">
    <name type="scientific">Dyella dinghuensis</name>
    <dbReference type="NCBI Taxonomy" id="1920169"/>
    <lineage>
        <taxon>Bacteria</taxon>
        <taxon>Pseudomonadati</taxon>
        <taxon>Pseudomonadota</taxon>
        <taxon>Gammaproteobacteria</taxon>
        <taxon>Lysobacterales</taxon>
        <taxon>Rhodanobacteraceae</taxon>
        <taxon>Dyella</taxon>
    </lineage>
</organism>
<feature type="transmembrane region" description="Helical" evidence="1">
    <location>
        <begin position="215"/>
        <end position="233"/>
    </location>
</feature>
<dbReference type="Proteomes" id="UP000267077">
    <property type="component" value="Unassembled WGS sequence"/>
</dbReference>
<feature type="transmembrane region" description="Helical" evidence="1">
    <location>
        <begin position="71"/>
        <end position="91"/>
    </location>
</feature>
<dbReference type="InterPro" id="IPR000620">
    <property type="entry name" value="EamA_dom"/>
</dbReference>
<dbReference type="RefSeq" id="WP_126675302.1">
    <property type="nucleotide sequence ID" value="NZ_RYZR01000008.1"/>
</dbReference>
<keyword evidence="1" id="KW-0812">Transmembrane</keyword>
<dbReference type="EMBL" id="RYZR01000008">
    <property type="protein sequence ID" value="RUL61595.1"/>
    <property type="molecule type" value="Genomic_DNA"/>
</dbReference>
<proteinExistence type="predicted"/>
<dbReference type="PANTHER" id="PTHR12715:SF4">
    <property type="entry name" value="EAMA DOMAIN-CONTAINING PROTEIN"/>
    <property type="match status" value="1"/>
</dbReference>
<keyword evidence="1" id="KW-1133">Transmembrane helix</keyword>
<name>A0A432LP86_9GAMM</name>
<dbReference type="PANTHER" id="PTHR12715">
    <property type="entry name" value="TRANSPORTER, DRUG/METABOLITE EXPORTER FAMILY"/>
    <property type="match status" value="1"/>
</dbReference>
<evidence type="ECO:0000259" key="2">
    <source>
        <dbReference type="Pfam" id="PF00892"/>
    </source>
</evidence>
<feature type="transmembrane region" description="Helical" evidence="1">
    <location>
        <begin position="97"/>
        <end position="119"/>
    </location>
</feature>